<keyword evidence="2" id="KW-1185">Reference proteome</keyword>
<comment type="caution">
    <text evidence="1">The sequence shown here is derived from an EMBL/GenBank/DDBJ whole genome shotgun (WGS) entry which is preliminary data.</text>
</comment>
<organism evidence="1 2">
    <name type="scientific">Agarivorans gilvus</name>
    <dbReference type="NCBI Taxonomy" id="680279"/>
    <lineage>
        <taxon>Bacteria</taxon>
        <taxon>Pseudomonadati</taxon>
        <taxon>Pseudomonadota</taxon>
        <taxon>Gammaproteobacteria</taxon>
        <taxon>Alteromonadales</taxon>
        <taxon>Alteromonadaceae</taxon>
        <taxon>Agarivorans</taxon>
    </lineage>
</organism>
<dbReference type="Pfam" id="PF09932">
    <property type="entry name" value="DUF2164"/>
    <property type="match status" value="1"/>
</dbReference>
<accession>A0ABQ1I5G6</accession>
<evidence type="ECO:0008006" key="3">
    <source>
        <dbReference type="Google" id="ProtNLM"/>
    </source>
</evidence>
<proteinExistence type="predicted"/>
<sequence length="84" mass="9810">MAEITFEPEQKAALVEKIQDYCEQQLELEVGQFDAEFLLDFFAEEIGAFYYNQGLKDAQAVVQSRVDNIADDLYEIEKKPVKWR</sequence>
<dbReference type="InterPro" id="IPR018680">
    <property type="entry name" value="DUF2164"/>
</dbReference>
<dbReference type="EMBL" id="BMDY01000027">
    <property type="protein sequence ID" value="GGB18645.1"/>
    <property type="molecule type" value="Genomic_DNA"/>
</dbReference>
<protein>
    <recommendedName>
        <fullName evidence="3">DUF2164 domain-containing protein</fullName>
    </recommendedName>
</protein>
<evidence type="ECO:0000313" key="2">
    <source>
        <dbReference type="Proteomes" id="UP000651977"/>
    </source>
</evidence>
<reference evidence="2" key="1">
    <citation type="journal article" date="2019" name="Int. J. Syst. Evol. Microbiol.">
        <title>The Global Catalogue of Microorganisms (GCM) 10K type strain sequencing project: providing services to taxonomists for standard genome sequencing and annotation.</title>
        <authorList>
            <consortium name="The Broad Institute Genomics Platform"/>
            <consortium name="The Broad Institute Genome Sequencing Center for Infectious Disease"/>
            <person name="Wu L."/>
            <person name="Ma J."/>
        </authorList>
    </citation>
    <scope>NUCLEOTIDE SEQUENCE [LARGE SCALE GENOMIC DNA]</scope>
    <source>
        <strain evidence="2">CGMCC 1.10131</strain>
    </source>
</reference>
<evidence type="ECO:0000313" key="1">
    <source>
        <dbReference type="EMBL" id="GGB18645.1"/>
    </source>
</evidence>
<gene>
    <name evidence="1" type="ORF">GCM10007414_35060</name>
</gene>
<dbReference type="Proteomes" id="UP000651977">
    <property type="component" value="Unassembled WGS sequence"/>
</dbReference>
<name>A0ABQ1I5G6_9ALTE</name>
<dbReference type="RefSeq" id="WP_055733338.1">
    <property type="nucleotide sequence ID" value="NZ_BMDY01000027.1"/>
</dbReference>